<keyword evidence="6" id="KW-1185">Reference proteome</keyword>
<keyword evidence="1 2" id="KW-0175">Coiled coil</keyword>
<dbReference type="GO" id="GO:0006887">
    <property type="term" value="P:exocytosis"/>
    <property type="evidence" value="ECO:0007669"/>
    <property type="project" value="TreeGrafter"/>
</dbReference>
<dbReference type="InterPro" id="IPR040351">
    <property type="entry name" value="RAB3IL/RAB3IP/Sec2"/>
</dbReference>
<dbReference type="Pfam" id="PF25555">
    <property type="entry name" value="RAB3A-like_C"/>
    <property type="match status" value="1"/>
</dbReference>
<dbReference type="SUPFAM" id="SSF144284">
    <property type="entry name" value="Sec2 N-terminal region"/>
    <property type="match status" value="1"/>
</dbReference>
<evidence type="ECO:0000313" key="5">
    <source>
        <dbReference type="EMBL" id="WBW71566.1"/>
    </source>
</evidence>
<dbReference type="GO" id="GO:0005085">
    <property type="term" value="F:guanyl-nucleotide exchange factor activity"/>
    <property type="evidence" value="ECO:0007669"/>
    <property type="project" value="InterPro"/>
</dbReference>
<evidence type="ECO:0000313" key="6">
    <source>
        <dbReference type="Proteomes" id="UP001212411"/>
    </source>
</evidence>
<name>A0AAF0ATK9_9SCHI</name>
<dbReference type="InterPro" id="IPR009449">
    <property type="entry name" value="Sec2_N"/>
</dbReference>
<dbReference type="AlphaFoldDB" id="A0AAF0ATK9"/>
<dbReference type="Gene3D" id="6.10.140.910">
    <property type="match status" value="1"/>
</dbReference>
<dbReference type="KEGG" id="som:SOMG_01781"/>
<feature type="compositionally biased region" description="Low complexity" evidence="3">
    <location>
        <begin position="283"/>
        <end position="296"/>
    </location>
</feature>
<evidence type="ECO:0000259" key="4">
    <source>
        <dbReference type="Pfam" id="PF06428"/>
    </source>
</evidence>
<dbReference type="PANTHER" id="PTHR14430">
    <property type="entry name" value="RABIN3-RELATED"/>
    <property type="match status" value="1"/>
</dbReference>
<dbReference type="EMBL" id="CP115611">
    <property type="protein sequence ID" value="WBW71566.1"/>
    <property type="molecule type" value="Genomic_DNA"/>
</dbReference>
<dbReference type="PANTHER" id="PTHR14430:SF0">
    <property type="entry name" value="SEC2P DOMAIN-CONTAINING PROTEIN"/>
    <property type="match status" value="1"/>
</dbReference>
<dbReference type="Proteomes" id="UP001212411">
    <property type="component" value="Chromosome 1"/>
</dbReference>
<organism evidence="5 6">
    <name type="scientific">Schizosaccharomyces osmophilus</name>
    <dbReference type="NCBI Taxonomy" id="2545709"/>
    <lineage>
        <taxon>Eukaryota</taxon>
        <taxon>Fungi</taxon>
        <taxon>Dikarya</taxon>
        <taxon>Ascomycota</taxon>
        <taxon>Taphrinomycotina</taxon>
        <taxon>Schizosaccharomycetes</taxon>
        <taxon>Schizosaccharomycetales</taxon>
        <taxon>Schizosaccharomycetaceae</taxon>
        <taxon>Schizosaccharomyces</taxon>
    </lineage>
</organism>
<dbReference type="Pfam" id="PF06428">
    <property type="entry name" value="Sec2p"/>
    <property type="match status" value="1"/>
</dbReference>
<reference evidence="5 6" key="1">
    <citation type="journal article" date="2023" name="G3 (Bethesda)">
        <title>A high-quality reference genome for the fission yeast Schizosaccharomyces osmophilus.</title>
        <authorList>
            <person name="Jia G.S."/>
            <person name="Zhang W.C."/>
            <person name="Liang Y."/>
            <person name="Liu X.H."/>
            <person name="Rhind N."/>
            <person name="Pidoux A."/>
            <person name="Brysch-Herzberg M."/>
            <person name="Du L.L."/>
        </authorList>
    </citation>
    <scope>NUCLEOTIDE SEQUENCE [LARGE SCALE GENOMIC DNA]</scope>
    <source>
        <strain evidence="5 6">CBS 15793</strain>
    </source>
</reference>
<dbReference type="CDD" id="cd21044">
    <property type="entry name" value="Rab11BD_RAB3IP_like"/>
    <property type="match status" value="1"/>
</dbReference>
<dbReference type="GO" id="GO:0070319">
    <property type="term" value="C:Golgi to plasma membrane transport vesicle"/>
    <property type="evidence" value="ECO:0007669"/>
    <property type="project" value="TreeGrafter"/>
</dbReference>
<dbReference type="RefSeq" id="XP_056035809.1">
    <property type="nucleotide sequence ID" value="XM_056180574.1"/>
</dbReference>
<feature type="coiled-coil region" evidence="2">
    <location>
        <begin position="58"/>
        <end position="169"/>
    </location>
</feature>
<evidence type="ECO:0000256" key="3">
    <source>
        <dbReference type="SAM" id="MobiDB-lite"/>
    </source>
</evidence>
<evidence type="ECO:0000256" key="2">
    <source>
        <dbReference type="SAM" id="Coils"/>
    </source>
</evidence>
<feature type="domain" description="GDP/GTP exchange factor Sec2 N-terminal" evidence="4">
    <location>
        <begin position="51"/>
        <end position="181"/>
    </location>
</feature>
<feature type="region of interest" description="Disordered" evidence="3">
    <location>
        <begin position="280"/>
        <end position="300"/>
    </location>
</feature>
<gene>
    <name evidence="5" type="primary">sec2</name>
    <name evidence="5" type="ORF">SOMG_01781</name>
</gene>
<accession>A0AAF0ATK9</accession>
<dbReference type="GO" id="GO:0051286">
    <property type="term" value="C:cell tip"/>
    <property type="evidence" value="ECO:0007669"/>
    <property type="project" value="TreeGrafter"/>
</dbReference>
<evidence type="ECO:0000256" key="1">
    <source>
        <dbReference type="ARBA" id="ARBA00023054"/>
    </source>
</evidence>
<proteinExistence type="predicted"/>
<dbReference type="GeneID" id="80875263"/>
<sequence>MLDVSVESTDHFNAVKTNIRKNNEKELKEKTRAMSEEEILSHKLLVAIEKQAALDERYADEIHKNEVLEERIRKLEVSVSTQEKTKQLANESEDVGEKLRQTEAKYQTVEIERDRVQTEIEELTSSLFEEANRMVADAKKETSVYQRRASQLQKQLADTETLLLNAQSQLIELKSVMQNMSDSYEQTIHSPIRPGSSAHDSASITSMGSSTPALEETLHRSAPNHVKSASFESPRTSVNSNYVYPAAHRHLEQVQDQRAATSLGIHHPSHVHRVRTLVEDRSSSASPPATPVVVTDSPPPSTNYVTPINSAIWNTSQANFSQAMNFQNPSFSEFHALLTYSSKSVQPRTSLNRMSSSSSLKNVALQNRTVLPPANTKQSSSSPSHPSFLPPASRCLREFAYFKRCVEEDIDPTLRLDHAVGLSWLARRSIYAAILDASLIINPLSSSSSQAFSPCSLCGDNREDSLRSFEFRSRPDGTSYACCNYCVARLRSVCGFLSFLYQVAKGVWDSCSVEKTWTECILKREAMFYSRTGLAKELGG</sequence>
<protein>
    <submittedName>
        <fullName evidence="5">Rab GEF Sec2</fullName>
    </submittedName>
</protein>